<dbReference type="OrthoDB" id="1641132at2759"/>
<name>A0A2I0W4D5_9ASPA</name>
<dbReference type="Gene3D" id="1.20.120.20">
    <property type="entry name" value="Apolipoprotein"/>
    <property type="match status" value="1"/>
</dbReference>
<feature type="transmembrane region" description="Helical" evidence="6">
    <location>
        <begin position="307"/>
        <end position="326"/>
    </location>
</feature>
<feature type="transmembrane region" description="Helical" evidence="6">
    <location>
        <begin position="280"/>
        <end position="301"/>
    </location>
</feature>
<feature type="domain" description="TMEM205-like" evidence="8">
    <location>
        <begin position="244"/>
        <end position="338"/>
    </location>
</feature>
<feature type="region of interest" description="Disordered" evidence="5">
    <location>
        <begin position="52"/>
        <end position="79"/>
    </location>
</feature>
<reference evidence="9 10" key="2">
    <citation type="journal article" date="2017" name="Nature">
        <title>The Apostasia genome and the evolution of orchids.</title>
        <authorList>
            <person name="Zhang G.Q."/>
            <person name="Liu K.W."/>
            <person name="Li Z."/>
            <person name="Lohaus R."/>
            <person name="Hsiao Y.Y."/>
            <person name="Niu S.C."/>
            <person name="Wang J.Y."/>
            <person name="Lin Y.C."/>
            <person name="Xu Q."/>
            <person name="Chen L.J."/>
            <person name="Yoshida K."/>
            <person name="Fujiwara S."/>
            <person name="Wang Z.W."/>
            <person name="Zhang Y.Q."/>
            <person name="Mitsuda N."/>
            <person name="Wang M."/>
            <person name="Liu G.H."/>
            <person name="Pecoraro L."/>
            <person name="Huang H.X."/>
            <person name="Xiao X.J."/>
            <person name="Lin M."/>
            <person name="Wu X.Y."/>
            <person name="Wu W.L."/>
            <person name="Chen Y.Y."/>
            <person name="Chang S.B."/>
            <person name="Sakamoto S."/>
            <person name="Ohme-Takagi M."/>
            <person name="Yagi M."/>
            <person name="Zeng S.J."/>
            <person name="Shen C.Y."/>
            <person name="Yeh C.M."/>
            <person name="Luo Y.B."/>
            <person name="Tsai W.C."/>
            <person name="Van de Peer Y."/>
            <person name="Liu Z.J."/>
        </authorList>
    </citation>
    <scope>NUCLEOTIDE SEQUENCE [LARGE SCALE GENOMIC DNA]</scope>
    <source>
        <tissue evidence="9">The whole plant</tissue>
    </source>
</reference>
<dbReference type="Proteomes" id="UP000233837">
    <property type="component" value="Unassembled WGS sequence"/>
</dbReference>
<evidence type="ECO:0000313" key="10">
    <source>
        <dbReference type="Proteomes" id="UP000233837"/>
    </source>
</evidence>
<gene>
    <name evidence="9" type="ORF">MA16_Dca008643</name>
</gene>
<keyword evidence="10" id="KW-1185">Reference proteome</keyword>
<feature type="chain" id="PRO_5014143139" description="TMEM205-like domain-containing protein" evidence="7">
    <location>
        <begin position="17"/>
        <end position="410"/>
    </location>
</feature>
<evidence type="ECO:0000256" key="5">
    <source>
        <dbReference type="SAM" id="MobiDB-lite"/>
    </source>
</evidence>
<proteinExistence type="predicted"/>
<keyword evidence="3 6" id="KW-1133">Transmembrane helix</keyword>
<feature type="signal peptide" evidence="7">
    <location>
        <begin position="1"/>
        <end position="16"/>
    </location>
</feature>
<evidence type="ECO:0000256" key="4">
    <source>
        <dbReference type="ARBA" id="ARBA00023136"/>
    </source>
</evidence>
<evidence type="ECO:0000256" key="6">
    <source>
        <dbReference type="SAM" id="Phobius"/>
    </source>
</evidence>
<dbReference type="EMBL" id="KZ502926">
    <property type="protein sequence ID" value="PKU70526.1"/>
    <property type="molecule type" value="Genomic_DNA"/>
</dbReference>
<dbReference type="PANTHER" id="PTHR47652:SF3">
    <property type="entry name" value="MITOCHONDRIAL IMPORT INNER MEMBRANE TRANSLOCASE SUBUNIT TIM44"/>
    <property type="match status" value="1"/>
</dbReference>
<dbReference type="Pfam" id="PF13664">
    <property type="entry name" value="DUF4149"/>
    <property type="match status" value="1"/>
</dbReference>
<feature type="transmembrane region" description="Helical" evidence="6">
    <location>
        <begin position="390"/>
        <end position="409"/>
    </location>
</feature>
<protein>
    <recommendedName>
        <fullName evidence="8">TMEM205-like domain-containing protein</fullName>
    </recommendedName>
</protein>
<accession>A0A2I0W4D5</accession>
<evidence type="ECO:0000259" key="8">
    <source>
        <dbReference type="Pfam" id="PF13664"/>
    </source>
</evidence>
<keyword evidence="7" id="KW-0732">Signal</keyword>
<organism evidence="9 10">
    <name type="scientific">Dendrobium catenatum</name>
    <dbReference type="NCBI Taxonomy" id="906689"/>
    <lineage>
        <taxon>Eukaryota</taxon>
        <taxon>Viridiplantae</taxon>
        <taxon>Streptophyta</taxon>
        <taxon>Embryophyta</taxon>
        <taxon>Tracheophyta</taxon>
        <taxon>Spermatophyta</taxon>
        <taxon>Magnoliopsida</taxon>
        <taxon>Liliopsida</taxon>
        <taxon>Asparagales</taxon>
        <taxon>Orchidaceae</taxon>
        <taxon>Epidendroideae</taxon>
        <taxon>Malaxideae</taxon>
        <taxon>Dendrobiinae</taxon>
        <taxon>Dendrobium</taxon>
    </lineage>
</organism>
<dbReference type="GO" id="GO:0016020">
    <property type="term" value="C:membrane"/>
    <property type="evidence" value="ECO:0007669"/>
    <property type="project" value="UniProtKB-SubCell"/>
</dbReference>
<dbReference type="InterPro" id="IPR025423">
    <property type="entry name" value="TMEM205-like"/>
</dbReference>
<evidence type="ECO:0000256" key="3">
    <source>
        <dbReference type="ARBA" id="ARBA00022989"/>
    </source>
</evidence>
<evidence type="ECO:0000313" key="9">
    <source>
        <dbReference type="EMBL" id="PKU70526.1"/>
    </source>
</evidence>
<feature type="transmembrane region" description="Helical" evidence="6">
    <location>
        <begin position="243"/>
        <end position="268"/>
    </location>
</feature>
<evidence type="ECO:0000256" key="2">
    <source>
        <dbReference type="ARBA" id="ARBA00022692"/>
    </source>
</evidence>
<sequence length="410" mass="44008">MMNIVAIAFILSSIAAASFFSSPPVPGQDHHVLREGHRLIVVEFDRQIPQSSSFAPSASEANDEPLDAASVQPNVGQSVSQTPKAKISSVFTDAKNKASQFEKSTADALKSVAERLTHKAAQIEESVSDRLKSAADEVKQKASKIEDSSSAALKNAAEKTKQTAAQFHESAGKAAKNASETAEAASEGVAGNISNMAAAAIREILRNLTEILQRAWELGQDVGAFVSAGAAEAARSAAAVAHLLGFATAYGTCMWVTFASNHVLASALPRQQLGIVQSRIYPVYFRFLAVAVGVALAGHILNGKESVQRYNLMAMLALVLLNLIWLEPKATKAMFERMKLEKEEGRGMDVADVSTEPTNTPVADALATRKEVAKGRMIELRKRLKSLNKYSSFLNVLTLMGLSWHLVYLA</sequence>
<evidence type="ECO:0000256" key="7">
    <source>
        <dbReference type="SAM" id="SignalP"/>
    </source>
</evidence>
<dbReference type="PANTHER" id="PTHR47652">
    <property type="entry name" value="MITOCHONDRIAL IMPORT INNER MEMBRANE TRANSLOCASE SUBUNIT TIM44"/>
    <property type="match status" value="1"/>
</dbReference>
<dbReference type="AlphaFoldDB" id="A0A2I0W4D5"/>
<feature type="region of interest" description="Disordered" evidence="5">
    <location>
        <begin position="141"/>
        <end position="179"/>
    </location>
</feature>
<reference evidence="9 10" key="1">
    <citation type="journal article" date="2016" name="Sci. Rep.">
        <title>The Dendrobium catenatum Lindl. genome sequence provides insights into polysaccharide synthase, floral development and adaptive evolution.</title>
        <authorList>
            <person name="Zhang G.Q."/>
            <person name="Xu Q."/>
            <person name="Bian C."/>
            <person name="Tsai W.C."/>
            <person name="Yeh C.M."/>
            <person name="Liu K.W."/>
            <person name="Yoshida K."/>
            <person name="Zhang L.S."/>
            <person name="Chang S.B."/>
            <person name="Chen F."/>
            <person name="Shi Y."/>
            <person name="Su Y.Y."/>
            <person name="Zhang Y.Q."/>
            <person name="Chen L.J."/>
            <person name="Yin Y."/>
            <person name="Lin M."/>
            <person name="Huang H."/>
            <person name="Deng H."/>
            <person name="Wang Z.W."/>
            <person name="Zhu S.L."/>
            <person name="Zhao X."/>
            <person name="Deng C."/>
            <person name="Niu S.C."/>
            <person name="Huang J."/>
            <person name="Wang M."/>
            <person name="Liu G.H."/>
            <person name="Yang H.J."/>
            <person name="Xiao X.J."/>
            <person name="Hsiao Y.Y."/>
            <person name="Wu W.L."/>
            <person name="Chen Y.Y."/>
            <person name="Mitsuda N."/>
            <person name="Ohme-Takagi M."/>
            <person name="Luo Y.B."/>
            <person name="Van de Peer Y."/>
            <person name="Liu Z.J."/>
        </authorList>
    </citation>
    <scope>NUCLEOTIDE SEQUENCE [LARGE SCALE GENOMIC DNA]</scope>
    <source>
        <tissue evidence="9">The whole plant</tissue>
    </source>
</reference>
<keyword evidence="2 6" id="KW-0812">Transmembrane</keyword>
<keyword evidence="4 6" id="KW-0472">Membrane</keyword>
<evidence type="ECO:0000256" key="1">
    <source>
        <dbReference type="ARBA" id="ARBA00004370"/>
    </source>
</evidence>
<comment type="subcellular location">
    <subcellularLocation>
        <location evidence="1">Membrane</location>
    </subcellularLocation>
</comment>